<dbReference type="Pfam" id="PF00450">
    <property type="entry name" value="Peptidase_S10"/>
    <property type="match status" value="1"/>
</dbReference>
<dbReference type="Proteomes" id="UP000824120">
    <property type="component" value="Chromosome 4"/>
</dbReference>
<organism evidence="1 2">
    <name type="scientific">Solanum commersonii</name>
    <name type="common">Commerson's wild potato</name>
    <name type="synonym">Commerson's nightshade</name>
    <dbReference type="NCBI Taxonomy" id="4109"/>
    <lineage>
        <taxon>Eukaryota</taxon>
        <taxon>Viridiplantae</taxon>
        <taxon>Streptophyta</taxon>
        <taxon>Embryophyta</taxon>
        <taxon>Tracheophyta</taxon>
        <taxon>Spermatophyta</taxon>
        <taxon>Magnoliopsida</taxon>
        <taxon>eudicotyledons</taxon>
        <taxon>Gunneridae</taxon>
        <taxon>Pentapetalae</taxon>
        <taxon>asterids</taxon>
        <taxon>lamiids</taxon>
        <taxon>Solanales</taxon>
        <taxon>Solanaceae</taxon>
        <taxon>Solanoideae</taxon>
        <taxon>Solaneae</taxon>
        <taxon>Solanum</taxon>
    </lineage>
</organism>
<proteinExistence type="predicted"/>
<dbReference type="GO" id="GO:0004185">
    <property type="term" value="F:serine-type carboxypeptidase activity"/>
    <property type="evidence" value="ECO:0007669"/>
    <property type="project" value="InterPro"/>
</dbReference>
<reference evidence="1 2" key="1">
    <citation type="submission" date="2020-09" db="EMBL/GenBank/DDBJ databases">
        <title>De no assembly of potato wild relative species, Solanum commersonii.</title>
        <authorList>
            <person name="Cho K."/>
        </authorList>
    </citation>
    <scope>NUCLEOTIDE SEQUENCE [LARGE SCALE GENOMIC DNA]</scope>
    <source>
        <strain evidence="1">LZ3.2</strain>
        <tissue evidence="1">Leaf</tissue>
    </source>
</reference>
<protein>
    <submittedName>
        <fullName evidence="1">Uncharacterized protein</fullName>
    </submittedName>
</protein>
<comment type="caution">
    <text evidence="1">The sequence shown here is derived from an EMBL/GenBank/DDBJ whole genome shotgun (WGS) entry which is preliminary data.</text>
</comment>
<dbReference type="GO" id="GO:0006508">
    <property type="term" value="P:proteolysis"/>
    <property type="evidence" value="ECO:0007669"/>
    <property type="project" value="InterPro"/>
</dbReference>
<dbReference type="OrthoDB" id="443318at2759"/>
<dbReference type="EMBL" id="JACXVP010000004">
    <property type="protein sequence ID" value="KAG5613112.1"/>
    <property type="molecule type" value="Genomic_DNA"/>
</dbReference>
<gene>
    <name evidence="1" type="ORF">H5410_024393</name>
</gene>
<evidence type="ECO:0000313" key="2">
    <source>
        <dbReference type="Proteomes" id="UP000824120"/>
    </source>
</evidence>
<sequence length="64" mass="7576">MEVVKITPIIMVPEKYIVIDDVYVGIGKDEEVQLLYYFLESESEPTTDPLLIWRSRLLFCHCHF</sequence>
<name>A0A9J5ZLV7_SOLCO</name>
<dbReference type="AlphaFoldDB" id="A0A9J5ZLV7"/>
<dbReference type="InterPro" id="IPR001563">
    <property type="entry name" value="Peptidase_S10"/>
</dbReference>
<evidence type="ECO:0000313" key="1">
    <source>
        <dbReference type="EMBL" id="KAG5613112.1"/>
    </source>
</evidence>
<accession>A0A9J5ZLV7</accession>
<keyword evidence="2" id="KW-1185">Reference proteome</keyword>